<reference evidence="1" key="1">
    <citation type="submission" date="2022-08" db="EMBL/GenBank/DDBJ databases">
        <title>Genome Sequence of Lecanicillium fungicola.</title>
        <authorList>
            <person name="Buettner E."/>
        </authorList>
    </citation>
    <scope>NUCLEOTIDE SEQUENCE</scope>
    <source>
        <strain evidence="1">Babe33</strain>
    </source>
</reference>
<name>A0ACC1NS01_9HYPO</name>
<evidence type="ECO:0000313" key="1">
    <source>
        <dbReference type="EMBL" id="KAJ2982100.1"/>
    </source>
</evidence>
<comment type="caution">
    <text evidence="1">The sequence shown here is derived from an EMBL/GenBank/DDBJ whole genome shotgun (WGS) entry which is preliminary data.</text>
</comment>
<organism evidence="1 2">
    <name type="scientific">Zarea fungicola</name>
    <dbReference type="NCBI Taxonomy" id="93591"/>
    <lineage>
        <taxon>Eukaryota</taxon>
        <taxon>Fungi</taxon>
        <taxon>Dikarya</taxon>
        <taxon>Ascomycota</taxon>
        <taxon>Pezizomycotina</taxon>
        <taxon>Sordariomycetes</taxon>
        <taxon>Hypocreomycetidae</taxon>
        <taxon>Hypocreales</taxon>
        <taxon>Cordycipitaceae</taxon>
        <taxon>Zarea</taxon>
    </lineage>
</organism>
<gene>
    <name evidence="1" type="ORF">NQ176_g1620</name>
</gene>
<dbReference type="Proteomes" id="UP001143910">
    <property type="component" value="Unassembled WGS sequence"/>
</dbReference>
<evidence type="ECO:0000313" key="2">
    <source>
        <dbReference type="Proteomes" id="UP001143910"/>
    </source>
</evidence>
<dbReference type="EMBL" id="JANJQO010000094">
    <property type="protein sequence ID" value="KAJ2982100.1"/>
    <property type="molecule type" value="Genomic_DNA"/>
</dbReference>
<accession>A0ACC1NS01</accession>
<sequence length="500" mass="53906">MDGMDSDITQKKSLGQSDIDDGDVLVLGLGAAPSRRRFTGLEITAVGYNICSSWLGIAASFTLAVASGGSVTLLYGIILVSFVFVCNGGTLAELASVYPTAGGQYHFASILAPQKYSRPVSYVCGLFAVFSWIVTIAAVAVLLGQEVLAIVLNYVDSYRAQSWHLFLAYLAFSTLSALYNVLLLKRSAWIYDVGMILSLTLFAVVTVTCSARAQQRPSTAAVWTTIVNDSGWPDGVLFLIGTLTPQFMFVGFDGALHLAEECLNPSKVVPKAILITVGIGFVTAFSFAIGMSYSITELDVALNSRTGSDAAATVFMGIMLICGSITLIAIQQSASRMTWAFARDKAMHMSGHISRMNAALEVPVYALLFNYAVVILIGILIVASSTVFNAIIGSCALLQQLSFGIPAGLLLYKRFTSSQFLPRDRSFRMPNIIGYIANSVVIIWSFIALVFYILPPALPVTGSSMNYTVAVLAVIVIFAAVNWFTYGRKHYKGPRIELME</sequence>
<proteinExistence type="predicted"/>
<keyword evidence="2" id="KW-1185">Reference proteome</keyword>
<protein>
    <submittedName>
        <fullName evidence="1">Uncharacterized protein</fullName>
    </submittedName>
</protein>